<dbReference type="AlphaFoldDB" id="A0A3N6ND70"/>
<protein>
    <submittedName>
        <fullName evidence="1">Uncharacterized protein</fullName>
    </submittedName>
</protein>
<proteinExistence type="predicted"/>
<reference evidence="1 2" key="1">
    <citation type="journal article" date="2018" name="ACS Chem. Biol.">
        <title>Ketoreductase domain dysfunction expands chemodiversity: malyngamide biosynthesis in the cyanobacterium Okeania hirsuta.</title>
        <authorList>
            <person name="Moss N.A."/>
            <person name="Leao T."/>
            <person name="Rankin M."/>
            <person name="McCullough T.M."/>
            <person name="Qu P."/>
            <person name="Korobeynikov A."/>
            <person name="Smith J.L."/>
            <person name="Gerwick L."/>
            <person name="Gerwick W.H."/>
        </authorList>
    </citation>
    <scope>NUCLEOTIDE SEQUENCE [LARGE SCALE GENOMIC DNA]</scope>
    <source>
        <strain evidence="1 2">PAB10Feb10-1</strain>
    </source>
</reference>
<name>A0A3N6ND70_9CYAN</name>
<evidence type="ECO:0000313" key="1">
    <source>
        <dbReference type="EMBL" id="RQH25694.1"/>
    </source>
</evidence>
<dbReference type="Proteomes" id="UP000269154">
    <property type="component" value="Unassembled WGS sequence"/>
</dbReference>
<organism evidence="1 2">
    <name type="scientific">Okeania hirsuta</name>
    <dbReference type="NCBI Taxonomy" id="1458930"/>
    <lineage>
        <taxon>Bacteria</taxon>
        <taxon>Bacillati</taxon>
        <taxon>Cyanobacteriota</taxon>
        <taxon>Cyanophyceae</taxon>
        <taxon>Oscillatoriophycideae</taxon>
        <taxon>Oscillatoriales</taxon>
        <taxon>Microcoleaceae</taxon>
        <taxon>Okeania</taxon>
    </lineage>
</organism>
<accession>A0A3N6ND70</accession>
<dbReference type="EMBL" id="RCBY01000304">
    <property type="protein sequence ID" value="RQH25694.1"/>
    <property type="molecule type" value="Genomic_DNA"/>
</dbReference>
<evidence type="ECO:0000313" key="2">
    <source>
        <dbReference type="Proteomes" id="UP000269154"/>
    </source>
</evidence>
<comment type="caution">
    <text evidence="1">The sequence shown here is derived from an EMBL/GenBank/DDBJ whole genome shotgun (WGS) entry which is preliminary data.</text>
</comment>
<sequence>MKKIWIDSNVEVFVSWKTGDGNWFFPCGDRSNCYMNNGKLLVQKGRRHEAEGRREERLLYKLLNLF</sequence>
<dbReference type="RefSeq" id="WP_205127719.1">
    <property type="nucleotide sequence ID" value="NZ_CAWOLW010000229.1"/>
</dbReference>
<gene>
    <name evidence="1" type="ORF">D5R40_29270</name>
</gene>
<keyword evidence="2" id="KW-1185">Reference proteome</keyword>